<dbReference type="Gene3D" id="2.60.40.200">
    <property type="entry name" value="Superoxide dismutase, copper/zinc binding domain"/>
    <property type="match status" value="1"/>
</dbReference>
<evidence type="ECO:0000256" key="1">
    <source>
        <dbReference type="ARBA" id="ARBA00010457"/>
    </source>
</evidence>
<feature type="domain" description="Superoxide dismutase copper/zinc binding" evidence="5">
    <location>
        <begin position="70"/>
        <end position="224"/>
    </location>
</feature>
<name>A0A3A3YZN1_9ACTN</name>
<comment type="catalytic activity">
    <reaction evidence="3">
        <text>2 superoxide + 2 H(+) = H2O2 + O2</text>
        <dbReference type="Rhea" id="RHEA:20696"/>
        <dbReference type="ChEBI" id="CHEBI:15378"/>
        <dbReference type="ChEBI" id="CHEBI:15379"/>
        <dbReference type="ChEBI" id="CHEBI:16240"/>
        <dbReference type="ChEBI" id="CHEBI:18421"/>
        <dbReference type="EC" id="1.15.1.1"/>
    </reaction>
</comment>
<evidence type="ECO:0000313" key="7">
    <source>
        <dbReference type="Proteomes" id="UP000265614"/>
    </source>
</evidence>
<protein>
    <recommendedName>
        <fullName evidence="3">Superoxide dismutase [Cu-Zn]</fullName>
        <ecNumber evidence="3">1.15.1.1</ecNumber>
    </recommendedName>
</protein>
<proteinExistence type="inferred from homology"/>
<dbReference type="RefSeq" id="WP_119950074.1">
    <property type="nucleotide sequence ID" value="NZ_QZEZ01000003.1"/>
</dbReference>
<keyword evidence="7" id="KW-1185">Reference proteome</keyword>
<dbReference type="Pfam" id="PF00080">
    <property type="entry name" value="Sod_Cu"/>
    <property type="match status" value="1"/>
</dbReference>
<dbReference type="InterPro" id="IPR018152">
    <property type="entry name" value="SOD_Cu/Zn_BS"/>
</dbReference>
<evidence type="ECO:0000256" key="3">
    <source>
        <dbReference type="RuleBase" id="RU000393"/>
    </source>
</evidence>
<dbReference type="InterPro" id="IPR036423">
    <property type="entry name" value="SOD-like_Cu/Zn_dom_sf"/>
</dbReference>
<organism evidence="6 7">
    <name type="scientific">Vallicoccus soli</name>
    <dbReference type="NCBI Taxonomy" id="2339232"/>
    <lineage>
        <taxon>Bacteria</taxon>
        <taxon>Bacillati</taxon>
        <taxon>Actinomycetota</taxon>
        <taxon>Actinomycetes</taxon>
        <taxon>Motilibacterales</taxon>
        <taxon>Vallicoccaceae</taxon>
        <taxon>Vallicoccus</taxon>
    </lineage>
</organism>
<keyword evidence="3" id="KW-0479">Metal-binding</keyword>
<evidence type="ECO:0000256" key="2">
    <source>
        <dbReference type="ARBA" id="ARBA00024900"/>
    </source>
</evidence>
<evidence type="ECO:0000256" key="4">
    <source>
        <dbReference type="SAM" id="MobiDB-lite"/>
    </source>
</evidence>
<dbReference type="GO" id="GO:0005507">
    <property type="term" value="F:copper ion binding"/>
    <property type="evidence" value="ECO:0007669"/>
    <property type="project" value="InterPro"/>
</dbReference>
<evidence type="ECO:0000259" key="5">
    <source>
        <dbReference type="Pfam" id="PF00080"/>
    </source>
</evidence>
<dbReference type="InterPro" id="IPR001424">
    <property type="entry name" value="SOD_Cu_Zn_dom"/>
</dbReference>
<dbReference type="AlphaFoldDB" id="A0A3A3YZN1"/>
<comment type="caution">
    <text evidence="6">The sequence shown here is derived from an EMBL/GenBank/DDBJ whole genome shotgun (WGS) entry which is preliminary data.</text>
</comment>
<gene>
    <name evidence="6" type="ORF">D5H78_08865</name>
</gene>
<dbReference type="PROSITE" id="PS00332">
    <property type="entry name" value="SOD_CU_ZN_2"/>
    <property type="match status" value="1"/>
</dbReference>
<dbReference type="PANTHER" id="PTHR10003">
    <property type="entry name" value="SUPEROXIDE DISMUTASE CU-ZN -RELATED"/>
    <property type="match status" value="1"/>
</dbReference>
<evidence type="ECO:0000313" key="6">
    <source>
        <dbReference type="EMBL" id="RJK96343.1"/>
    </source>
</evidence>
<dbReference type="SUPFAM" id="SSF49329">
    <property type="entry name" value="Cu,Zn superoxide dismutase-like"/>
    <property type="match status" value="1"/>
</dbReference>
<keyword evidence="3" id="KW-0186">Copper</keyword>
<sequence length="226" mass="23818">MEHAHEDRGTRHGPHEQGTPRRGLPTRWMAVGLAAAAAATATAVVTGGSAQAERPDARTTLRLADGRAVGTVAFYDDPRLQRTQVRVSLDLPRGVTPLNAFHGFHVHANGDGAGCVADPSAPSSTWFTAVGGHYARPGQPHAYHAGDMPSLLVNRDGTVSMTFTTARFSPEQLEGRAVILHDDEDNFGNVPVGSGADEYRPGPDALAVTRSTGNAGDRIACGVVRR</sequence>
<feature type="region of interest" description="Disordered" evidence="4">
    <location>
        <begin position="1"/>
        <end position="23"/>
    </location>
</feature>
<dbReference type="EC" id="1.15.1.1" evidence="3"/>
<dbReference type="PROSITE" id="PS00087">
    <property type="entry name" value="SOD_CU_ZN_1"/>
    <property type="match status" value="1"/>
</dbReference>
<dbReference type="GO" id="GO:0004784">
    <property type="term" value="F:superoxide dismutase activity"/>
    <property type="evidence" value="ECO:0007669"/>
    <property type="project" value="UniProtKB-EC"/>
</dbReference>
<dbReference type="Proteomes" id="UP000265614">
    <property type="component" value="Unassembled WGS sequence"/>
</dbReference>
<accession>A0A3A3YZN1</accession>
<keyword evidence="3" id="KW-0560">Oxidoreductase</keyword>
<dbReference type="InterPro" id="IPR024134">
    <property type="entry name" value="SOD_Cu/Zn_/chaperone"/>
</dbReference>
<reference evidence="6 7" key="1">
    <citation type="submission" date="2018-09" db="EMBL/GenBank/DDBJ databases">
        <title>YIM 75000 draft genome.</title>
        <authorList>
            <person name="Tang S."/>
            <person name="Feng Y."/>
        </authorList>
    </citation>
    <scope>NUCLEOTIDE SEQUENCE [LARGE SCALE GENOMIC DNA]</scope>
    <source>
        <strain evidence="6 7">YIM 75000</strain>
    </source>
</reference>
<feature type="compositionally biased region" description="Basic and acidic residues" evidence="4">
    <location>
        <begin position="1"/>
        <end position="19"/>
    </location>
</feature>
<dbReference type="OrthoDB" id="9792957at2"/>
<keyword evidence="3" id="KW-0862">Zinc</keyword>
<dbReference type="EMBL" id="QZEZ01000003">
    <property type="protein sequence ID" value="RJK96343.1"/>
    <property type="molecule type" value="Genomic_DNA"/>
</dbReference>
<comment type="cofactor">
    <cofactor evidence="3">
        <name>Zn(2+)</name>
        <dbReference type="ChEBI" id="CHEBI:29105"/>
    </cofactor>
    <text evidence="3">Binds 1 zinc ion per subunit.</text>
</comment>
<comment type="cofactor">
    <cofactor evidence="3">
        <name>Cu cation</name>
        <dbReference type="ChEBI" id="CHEBI:23378"/>
    </cofactor>
    <text evidence="3">Binds 1 copper ion per subunit.</text>
</comment>
<comment type="function">
    <text evidence="2">Destroys radicals which are normally produced within the cells and which are toxic to biological systems. May play a role in favoring mycobacterial survival in phagocytes.</text>
</comment>
<comment type="similarity">
    <text evidence="1 3">Belongs to the Cu-Zn superoxide dismutase family.</text>
</comment>